<dbReference type="Proteomes" id="UP000054324">
    <property type="component" value="Unassembled WGS sequence"/>
</dbReference>
<keyword evidence="2" id="KW-1185">Reference proteome</keyword>
<proteinExistence type="predicted"/>
<dbReference type="EMBL" id="KL598182">
    <property type="protein sequence ID" value="KER18742.1"/>
    <property type="molecule type" value="Genomic_DNA"/>
</dbReference>
<accession>A0A074YZV4</accession>
<feature type="non-terminal residue" evidence="1">
    <location>
        <position position="69"/>
    </location>
</feature>
<evidence type="ECO:0000313" key="1">
    <source>
        <dbReference type="EMBL" id="KER18742.1"/>
    </source>
</evidence>
<dbReference type="GeneID" id="20330018"/>
<name>A0A074YZV4_OPIVI</name>
<dbReference type="CTD" id="20330018"/>
<organism evidence="1 2">
    <name type="scientific">Opisthorchis viverrini</name>
    <name type="common">Southeast Asian liver fluke</name>
    <dbReference type="NCBI Taxonomy" id="6198"/>
    <lineage>
        <taxon>Eukaryota</taxon>
        <taxon>Metazoa</taxon>
        <taxon>Spiralia</taxon>
        <taxon>Lophotrochozoa</taxon>
        <taxon>Platyhelminthes</taxon>
        <taxon>Trematoda</taxon>
        <taxon>Digenea</taxon>
        <taxon>Opisthorchiida</taxon>
        <taxon>Opisthorchiata</taxon>
        <taxon>Opisthorchiidae</taxon>
        <taxon>Opisthorchis</taxon>
    </lineage>
</organism>
<dbReference type="RefSeq" id="XP_009177511.1">
    <property type="nucleotide sequence ID" value="XM_009179247.1"/>
</dbReference>
<reference evidence="1 2" key="1">
    <citation type="submission" date="2013-11" db="EMBL/GenBank/DDBJ databases">
        <title>Opisthorchis viverrini - life in the bile duct.</title>
        <authorList>
            <person name="Young N.D."/>
            <person name="Nagarajan N."/>
            <person name="Lin S.J."/>
            <person name="Korhonen P.K."/>
            <person name="Jex A.R."/>
            <person name="Hall R.S."/>
            <person name="Safavi-Hemami H."/>
            <person name="Kaewkong W."/>
            <person name="Bertrand D."/>
            <person name="Gao S."/>
            <person name="Seet Q."/>
            <person name="Wongkham S."/>
            <person name="Teh B.T."/>
            <person name="Wongkham C."/>
            <person name="Intapan P.M."/>
            <person name="Maleewong W."/>
            <person name="Yang X."/>
            <person name="Hu M."/>
            <person name="Wang Z."/>
            <person name="Hofmann A."/>
            <person name="Sternberg P.W."/>
            <person name="Tan P."/>
            <person name="Wang J."/>
            <person name="Gasser R.B."/>
        </authorList>
    </citation>
    <scope>NUCLEOTIDE SEQUENCE [LARGE SCALE GENOMIC DNA]</scope>
</reference>
<protein>
    <submittedName>
        <fullName evidence="1">Uncharacterized protein</fullName>
    </submittedName>
</protein>
<evidence type="ECO:0000313" key="2">
    <source>
        <dbReference type="Proteomes" id="UP000054324"/>
    </source>
</evidence>
<dbReference type="KEGG" id="ovi:T265_15853"/>
<gene>
    <name evidence="1" type="ORF">T265_15853</name>
</gene>
<sequence>MFQSTSFAKGLERFTTAGDSSGHINSRLDNMNREILSDANLDVDMVHPRQTTTWTSDRNEPWICEWETS</sequence>
<dbReference type="AlphaFoldDB" id="A0A074YZV4"/>